<evidence type="ECO:0000256" key="1">
    <source>
        <dbReference type="SAM" id="MobiDB-lite"/>
    </source>
</evidence>
<feature type="compositionally biased region" description="Acidic residues" evidence="1">
    <location>
        <begin position="363"/>
        <end position="373"/>
    </location>
</feature>
<dbReference type="EMBL" id="BTGU01000016">
    <property type="protein sequence ID" value="GMN43607.1"/>
    <property type="molecule type" value="Genomic_DNA"/>
</dbReference>
<sequence>MGEPQKGTSSVNPKEKKSFLGLWNFEVTANFRHALPNADDDIGKDFLSSWKSMSVAEDDAMDFSFNTVSSGKKNAFNFEKLDMDFNLDGDFGKLSSFNVDMDFDFSAPSKKAAKQKERSEDEFSTGSHQGKKNQFNFSFDFNELDSFNFESSLAKEEKVSSKNQDDKMEVSSDGAERQGSELQLDSMATKLPASGDVAASNSETLLGGAGHLNSRIKDQAKYVSSGAPIFSSSGKSSPDKAISNSTEQTDQQIHLSGKAISKEVYSQQANPDFPGQSFNDNDSSRDTLTDRKIENCQWGTETPTTSCQRDDVNNKVMADVSSYHEDLPLKNSSPLPITTLENNIGGKNNSGSDTSRENKDGNESAEGELELEENSTSTKSMVKNKENCSSRMELSAALLCSEPVVDKVTLTNENEAGDVHSKVSKSEGTALLSRQSSSFETMSLSSGIERTSPSHKSPAIETEEDSSSNDTQTGMELHCNPVSVAEELMKVEDVLPMGERNIKNLSNIREGFTSDGLPNGCKLDGKSQLHGEEATTRITVMPASDTNVKNQSTLGLQVSHCSSLEKQGEFSTQTCANSKLFVPSLESLQNSKIQPIEDNKFSSVRAGMKLPDLAIKKIFKTTAAADKVSLESTPQKDTSSLQNTGQNVEVEGSTASETSNPLNNNETKSPMSLSLKRKTFELSNSDQSSAKAMKRLFESPTKSRDFKERVVEEKFSAEGKSLKPLKCLPEAASESRDVKEPFERIVVKESFKRIDREKACINKNQEESKTESILYDVPASAINGPQQMNMMEFEISSVMENDGNVGKAEAYAKELEDKSNVQVT</sequence>
<evidence type="ECO:0000313" key="2">
    <source>
        <dbReference type="EMBL" id="GMN43607.1"/>
    </source>
</evidence>
<feature type="region of interest" description="Disordered" evidence="1">
    <location>
        <begin position="627"/>
        <end position="672"/>
    </location>
</feature>
<feature type="compositionally biased region" description="Basic and acidic residues" evidence="1">
    <location>
        <begin position="282"/>
        <end position="294"/>
    </location>
</feature>
<accession>A0AA87ZZP7</accession>
<feature type="compositionally biased region" description="Basic and acidic residues" evidence="1">
    <location>
        <begin position="156"/>
        <end position="179"/>
    </location>
</feature>
<dbReference type="Proteomes" id="UP001187192">
    <property type="component" value="Unassembled WGS sequence"/>
</dbReference>
<feature type="compositionally biased region" description="Polar residues" evidence="1">
    <location>
        <begin position="264"/>
        <end position="281"/>
    </location>
</feature>
<gene>
    <name evidence="2" type="ORF">TIFTF001_012810</name>
</gene>
<feature type="compositionally biased region" description="Polar residues" evidence="1">
    <location>
        <begin position="630"/>
        <end position="672"/>
    </location>
</feature>
<organism evidence="2 3">
    <name type="scientific">Ficus carica</name>
    <name type="common">Common fig</name>
    <dbReference type="NCBI Taxonomy" id="3494"/>
    <lineage>
        <taxon>Eukaryota</taxon>
        <taxon>Viridiplantae</taxon>
        <taxon>Streptophyta</taxon>
        <taxon>Embryophyta</taxon>
        <taxon>Tracheophyta</taxon>
        <taxon>Spermatophyta</taxon>
        <taxon>Magnoliopsida</taxon>
        <taxon>eudicotyledons</taxon>
        <taxon>Gunneridae</taxon>
        <taxon>Pentapetalae</taxon>
        <taxon>rosids</taxon>
        <taxon>fabids</taxon>
        <taxon>Rosales</taxon>
        <taxon>Moraceae</taxon>
        <taxon>Ficeae</taxon>
        <taxon>Ficus</taxon>
    </lineage>
</organism>
<reference evidence="2" key="1">
    <citation type="submission" date="2023-07" db="EMBL/GenBank/DDBJ databases">
        <title>draft genome sequence of fig (Ficus carica).</title>
        <authorList>
            <person name="Takahashi T."/>
            <person name="Nishimura K."/>
        </authorList>
    </citation>
    <scope>NUCLEOTIDE SEQUENCE</scope>
</reference>
<keyword evidence="3" id="KW-1185">Reference proteome</keyword>
<feature type="region of interest" description="Disordered" evidence="1">
    <location>
        <begin position="324"/>
        <end position="380"/>
    </location>
</feature>
<feature type="region of interest" description="Disordered" evidence="1">
    <location>
        <begin position="110"/>
        <end position="129"/>
    </location>
</feature>
<feature type="compositionally biased region" description="Polar residues" evidence="1">
    <location>
        <begin position="230"/>
        <end position="254"/>
    </location>
</feature>
<dbReference type="AlphaFoldDB" id="A0AA87ZZP7"/>
<protein>
    <submittedName>
        <fullName evidence="2">Uncharacterized protein</fullName>
    </submittedName>
</protein>
<comment type="caution">
    <text evidence="2">The sequence shown here is derived from an EMBL/GenBank/DDBJ whole genome shotgun (WGS) entry which is preliminary data.</text>
</comment>
<feature type="compositionally biased region" description="Polar residues" evidence="1">
    <location>
        <begin position="432"/>
        <end position="455"/>
    </location>
</feature>
<feature type="compositionally biased region" description="Polar residues" evidence="1">
    <location>
        <begin position="297"/>
        <end position="307"/>
    </location>
</feature>
<name>A0AA87ZZP7_FICCA</name>
<feature type="region of interest" description="Disordered" evidence="1">
    <location>
        <begin position="416"/>
        <end position="475"/>
    </location>
</feature>
<feature type="region of interest" description="Disordered" evidence="1">
    <location>
        <begin position="156"/>
        <end position="195"/>
    </location>
</feature>
<dbReference type="PANTHER" id="PTHR36380">
    <property type="entry name" value="BNAA03G58330D PROTEIN"/>
    <property type="match status" value="1"/>
</dbReference>
<feature type="compositionally biased region" description="Polar residues" evidence="1">
    <location>
        <begin position="330"/>
        <end position="353"/>
    </location>
</feature>
<proteinExistence type="predicted"/>
<dbReference type="PANTHER" id="PTHR36380:SF1">
    <property type="entry name" value="OS01G0755100 PROTEIN"/>
    <property type="match status" value="1"/>
</dbReference>
<evidence type="ECO:0000313" key="3">
    <source>
        <dbReference type="Proteomes" id="UP001187192"/>
    </source>
</evidence>
<dbReference type="InterPro" id="IPR038777">
    <property type="entry name" value="At4g18490-like"/>
</dbReference>
<feature type="region of interest" description="Disordered" evidence="1">
    <location>
        <begin position="227"/>
        <end position="309"/>
    </location>
</feature>